<dbReference type="CDD" id="cd00534">
    <property type="entry name" value="DHNA_DHNTPE"/>
    <property type="match status" value="1"/>
</dbReference>
<comment type="pathway">
    <text evidence="9">Cofactor biosynthesis; tetrahydrofolate biosynthesis; 2-amino-4-hydroxy-6-hydroxymethyl-7,8-dihydropteridine diphosphate from 7,8-dihydroneopterin triphosphate: step 3/4.</text>
</comment>
<comment type="pathway">
    <text evidence="2">Cofactor biosynthesis; tetrahydrofolate biosynthesis; 2-amino-4-hydroxy-6-hydroxymethyl-7,8-dihydropteridine diphosphate from 7,8-dihydroneopterin triphosphate: step 4/4.</text>
</comment>
<dbReference type="GO" id="GO:0046656">
    <property type="term" value="P:folic acid biosynthetic process"/>
    <property type="evidence" value="ECO:0007669"/>
    <property type="project" value="UniProtKB-UniRule"/>
</dbReference>
<dbReference type="NCBIfam" id="TIGR01498">
    <property type="entry name" value="folK"/>
    <property type="match status" value="1"/>
</dbReference>
<keyword evidence="4" id="KW-0808">Transferase</keyword>
<dbReference type="InterPro" id="IPR035907">
    <property type="entry name" value="Hppk_sf"/>
</dbReference>
<dbReference type="UniPathway" id="UPA00077">
    <property type="reaction ID" value="UER00154"/>
</dbReference>
<dbReference type="EMBL" id="UGTH01000001">
    <property type="protein sequence ID" value="SUB74319.1"/>
    <property type="molecule type" value="Genomic_DNA"/>
</dbReference>
<keyword evidence="6" id="KW-0418">Kinase</keyword>
<evidence type="ECO:0000256" key="2">
    <source>
        <dbReference type="ARBA" id="ARBA00005051"/>
    </source>
</evidence>
<dbReference type="EC" id="2.7.6.3" evidence="9"/>
<dbReference type="Proteomes" id="UP000254777">
    <property type="component" value="Unassembled WGS sequence"/>
</dbReference>
<accession>A0A379D8X9</accession>
<name>A0A379D8X9_9FIRM</name>
<dbReference type="InterPro" id="IPR006157">
    <property type="entry name" value="FolB_dom"/>
</dbReference>
<keyword evidence="9" id="KW-0456">Lyase</keyword>
<dbReference type="PROSITE" id="PS00794">
    <property type="entry name" value="HPPK"/>
    <property type="match status" value="1"/>
</dbReference>
<dbReference type="NCBIfam" id="TIGR00526">
    <property type="entry name" value="folB_dom"/>
    <property type="match status" value="1"/>
</dbReference>
<keyword evidence="5" id="KW-0547">Nucleotide-binding</keyword>
<comment type="catalytic activity">
    <reaction evidence="9">
        <text>7,8-dihydroneopterin = 6-hydroxymethyl-7,8-dihydropterin + glycolaldehyde</text>
        <dbReference type="Rhea" id="RHEA:10540"/>
        <dbReference type="ChEBI" id="CHEBI:17001"/>
        <dbReference type="ChEBI" id="CHEBI:17071"/>
        <dbReference type="ChEBI" id="CHEBI:44841"/>
        <dbReference type="EC" id="4.1.2.25"/>
    </reaction>
</comment>
<dbReference type="SUPFAM" id="SSF55083">
    <property type="entry name" value="6-hydroxymethyl-7,8-dihydropterin pyrophosphokinase, HPPK"/>
    <property type="match status" value="1"/>
</dbReference>
<dbReference type="SUPFAM" id="SSF55620">
    <property type="entry name" value="Tetrahydrobiopterin biosynthesis enzymes-like"/>
    <property type="match status" value="1"/>
</dbReference>
<evidence type="ECO:0000256" key="4">
    <source>
        <dbReference type="ARBA" id="ARBA00022679"/>
    </source>
</evidence>
<dbReference type="RefSeq" id="WP_004823228.1">
    <property type="nucleotide sequence ID" value="NZ_UGTH01000001.1"/>
</dbReference>
<dbReference type="PANTHER" id="PTHR43071:SF1">
    <property type="entry name" value="2-AMINO-4-HYDROXY-6-HYDROXYMETHYLDIHYDROPTERIDINE PYROPHOSPHOKINASE"/>
    <property type="match status" value="1"/>
</dbReference>
<dbReference type="Pfam" id="PF02152">
    <property type="entry name" value="FolB"/>
    <property type="match status" value="1"/>
</dbReference>
<evidence type="ECO:0000256" key="6">
    <source>
        <dbReference type="ARBA" id="ARBA00022777"/>
    </source>
</evidence>
<evidence type="ECO:0000259" key="10">
    <source>
        <dbReference type="PROSITE" id="PS00794"/>
    </source>
</evidence>
<reference evidence="11 12" key="1">
    <citation type="submission" date="2018-06" db="EMBL/GenBank/DDBJ databases">
        <authorList>
            <consortium name="Pathogen Informatics"/>
            <person name="Doyle S."/>
        </authorList>
    </citation>
    <scope>NUCLEOTIDE SEQUENCE [LARGE SCALE GENOMIC DNA]</scope>
    <source>
        <strain evidence="11 12">NCTC11088</strain>
    </source>
</reference>
<dbReference type="GO" id="GO:0005524">
    <property type="term" value="F:ATP binding"/>
    <property type="evidence" value="ECO:0007669"/>
    <property type="project" value="UniProtKB-KW"/>
</dbReference>
<evidence type="ECO:0000256" key="1">
    <source>
        <dbReference type="ARBA" id="ARBA00000198"/>
    </source>
</evidence>
<dbReference type="EC" id="4.1.2.25" evidence="9"/>
<dbReference type="AlphaFoldDB" id="A0A379D8X9"/>
<dbReference type="GO" id="GO:0003848">
    <property type="term" value="F:2-amino-4-hydroxy-6-hydroxymethyldihydropteridine diphosphokinase activity"/>
    <property type="evidence" value="ECO:0007669"/>
    <property type="project" value="UniProtKB-EC"/>
</dbReference>
<dbReference type="PANTHER" id="PTHR43071">
    <property type="entry name" value="2-AMINO-4-HYDROXY-6-HYDROXYMETHYLDIHYDROPTERIDINE PYROPHOSPHOKINASE"/>
    <property type="match status" value="1"/>
</dbReference>
<dbReference type="InterPro" id="IPR006156">
    <property type="entry name" value="Dihydroneopterin_aldolase"/>
</dbReference>
<evidence type="ECO:0000256" key="9">
    <source>
        <dbReference type="RuleBase" id="RU362079"/>
    </source>
</evidence>
<dbReference type="CDD" id="cd00483">
    <property type="entry name" value="HPPK"/>
    <property type="match status" value="1"/>
</dbReference>
<comment type="function">
    <text evidence="9">Catalyzes the conversion of 7,8-dihydroneopterin to 6-hydroxymethyl-7,8-dihydropterin.</text>
</comment>
<dbReference type="InterPro" id="IPR043133">
    <property type="entry name" value="GTP-CH-I_C/QueF"/>
</dbReference>
<keyword evidence="7" id="KW-0067">ATP-binding</keyword>
<evidence type="ECO:0000256" key="8">
    <source>
        <dbReference type="ARBA" id="ARBA00022909"/>
    </source>
</evidence>
<dbReference type="GO" id="GO:0016301">
    <property type="term" value="F:kinase activity"/>
    <property type="evidence" value="ECO:0007669"/>
    <property type="project" value="UniProtKB-KW"/>
</dbReference>
<gene>
    <name evidence="11" type="primary">sulD</name>
    <name evidence="11" type="ORF">NCTC11088_00049</name>
</gene>
<feature type="domain" description="7,8-dihydro-6-hydroxymethylpterin-pyrophosphokinase" evidence="10">
    <location>
        <begin position="205"/>
        <end position="216"/>
    </location>
</feature>
<dbReference type="SMART" id="SM00905">
    <property type="entry name" value="FolB"/>
    <property type="match status" value="1"/>
</dbReference>
<evidence type="ECO:0000256" key="7">
    <source>
        <dbReference type="ARBA" id="ARBA00022840"/>
    </source>
</evidence>
<dbReference type="Gene3D" id="3.30.70.560">
    <property type="entry name" value="7,8-Dihydro-6-hydroxymethylpterin-pyrophosphokinase HPPK"/>
    <property type="match status" value="1"/>
</dbReference>
<protein>
    <recommendedName>
        <fullName evidence="9">Bifunctional folate synthesis protein</fullName>
    </recommendedName>
    <domain>
        <recommendedName>
            <fullName evidence="9">Dihydroneopterin aldolase</fullName>
            <shortName evidence="9">DHNA</shortName>
            <ecNumber evidence="9">4.1.2.25</ecNumber>
        </recommendedName>
        <alternativeName>
            <fullName evidence="9">7,8-dihydroneopterin aldolase</fullName>
        </alternativeName>
    </domain>
    <domain>
        <recommendedName>
            <fullName evidence="9">2-amino-4-hydroxy-6-hydroxymethyldihydropteridine pyrophosphokinase</fullName>
            <ecNumber evidence="9">2.7.6.3</ecNumber>
        </recommendedName>
        <alternativeName>
            <fullName evidence="9">6-hydroxymethyl-7,8-dihydropterin pyrophosphokinase</fullName>
            <shortName evidence="9">PPPK</shortName>
        </alternativeName>
        <alternativeName>
            <fullName evidence="9">7,8-dihydro-6-hydroxymethylpterin pyrophosphokinase</fullName>
            <shortName evidence="9">HPPK</shortName>
        </alternativeName>
    </domain>
</protein>
<dbReference type="InterPro" id="IPR000550">
    <property type="entry name" value="Hppk"/>
</dbReference>
<evidence type="ECO:0000256" key="5">
    <source>
        <dbReference type="ARBA" id="ARBA00022741"/>
    </source>
</evidence>
<comment type="catalytic activity">
    <reaction evidence="1">
        <text>6-hydroxymethyl-7,8-dihydropterin + ATP = (7,8-dihydropterin-6-yl)methyl diphosphate + AMP + H(+)</text>
        <dbReference type="Rhea" id="RHEA:11412"/>
        <dbReference type="ChEBI" id="CHEBI:15378"/>
        <dbReference type="ChEBI" id="CHEBI:30616"/>
        <dbReference type="ChEBI" id="CHEBI:44841"/>
        <dbReference type="ChEBI" id="CHEBI:72950"/>
        <dbReference type="ChEBI" id="CHEBI:456215"/>
        <dbReference type="EC" id="2.7.6.3"/>
    </reaction>
</comment>
<proteinExistence type="inferred from homology"/>
<dbReference type="GO" id="GO:0004150">
    <property type="term" value="F:dihydroneopterin aldolase activity"/>
    <property type="evidence" value="ECO:0007669"/>
    <property type="project" value="UniProtKB-UniRule"/>
</dbReference>
<evidence type="ECO:0000313" key="11">
    <source>
        <dbReference type="EMBL" id="SUB74319.1"/>
    </source>
</evidence>
<evidence type="ECO:0000313" key="12">
    <source>
        <dbReference type="Proteomes" id="UP000254777"/>
    </source>
</evidence>
<dbReference type="Pfam" id="PF01288">
    <property type="entry name" value="HPPK"/>
    <property type="match status" value="1"/>
</dbReference>
<dbReference type="NCBIfam" id="TIGR00525">
    <property type="entry name" value="folB"/>
    <property type="match status" value="1"/>
</dbReference>
<dbReference type="GO" id="GO:0046654">
    <property type="term" value="P:tetrahydrofolate biosynthetic process"/>
    <property type="evidence" value="ECO:0007669"/>
    <property type="project" value="UniProtKB-UniRule"/>
</dbReference>
<evidence type="ECO:0000256" key="3">
    <source>
        <dbReference type="ARBA" id="ARBA00009640"/>
    </source>
</evidence>
<keyword evidence="8 9" id="KW-0289">Folate biosynthesis</keyword>
<comment type="similarity">
    <text evidence="9">Belongs to the DHNA family.</text>
</comment>
<sequence length="274" mass="31716">MDYIKISNLIVFANHGVFKEEKTLGQKFVIDISLGLEIQEAALTNDLDKSVHYGFLSEEVQKLFKSKSNNLIETCAEEIAQFILKKYTMVNEVTVSVKKPWAPIHLPLDEVLVQITRKRMRCFLGLGSNLGDSTELLNNAYSKIENTYTKIINKSSIYTTPAWGLEDQPDFKNSVVEISTTYSLQMLLKHIQKIELDLGRERKIHWGPRTIDIDILFVENQQIYQDNLIVPHPYISEREFVLEPLCEIAPHFIHPTFNKSIRHIYEEFKKSTVK</sequence>
<comment type="similarity">
    <text evidence="3">In the N-terminal section; belongs to the DHNA family.</text>
</comment>
<dbReference type="Gene3D" id="3.30.1130.10">
    <property type="match status" value="1"/>
</dbReference>
<organism evidence="11 12">
    <name type="scientific">Peptoniphilus indolicus</name>
    <dbReference type="NCBI Taxonomy" id="33030"/>
    <lineage>
        <taxon>Bacteria</taxon>
        <taxon>Bacillati</taxon>
        <taxon>Bacillota</taxon>
        <taxon>Tissierellia</taxon>
        <taxon>Tissierellales</taxon>
        <taxon>Peptoniphilaceae</taxon>
        <taxon>Peptoniphilus</taxon>
    </lineage>
</organism>